<gene>
    <name evidence="11" type="ORF">Afil01_06460</name>
</gene>
<dbReference type="RefSeq" id="WP_285661058.1">
    <property type="nucleotide sequence ID" value="NZ_BSTX01000001.1"/>
</dbReference>
<protein>
    <recommendedName>
        <fullName evidence="2">histidine kinase</fullName>
        <ecNumber evidence="2">2.7.13.3</ecNumber>
    </recommendedName>
</protein>
<feature type="transmembrane region" description="Helical" evidence="9">
    <location>
        <begin position="12"/>
        <end position="33"/>
    </location>
</feature>
<sequence length="392" mass="42149">MIEQPRLTPRVQSCVGLVLRLSAFGAAGLFLLVDLTTAYGSLLDLLISLSGAAVVLAVFWLRPLATWAAVACLVSIATSLGSIIVGFGDSTRSITELFWLPVLIALVVREMPWAQAAGYSALVLGASLLLPLRGHMSIGQLGVIYFMIFGWAALCGAAGLYFRGLDAERRRRTESVKRDERVGLARDLHDFVAHHVTGIVVQAQAARYLAQTGQPDAAAYERMFADIEQSGLEALTSMRRLVGVLRDGEEAQTAPAESVDELIRLVTEYDKVGPPVSLELAPGLRDTGLPYAVATTVNRIVTEALTNVRKHAHGVTRVIVRVLPVDGAVRVEIVDNGEPGTRWRARTPSGGYGLTGMRERAAVIGGHLDAGWTGQGWRVAAILPLDPKDTRT</sequence>
<dbReference type="Gene3D" id="3.30.565.10">
    <property type="entry name" value="Histidine kinase-like ATPase, C-terminal domain"/>
    <property type="match status" value="1"/>
</dbReference>
<dbReference type="GO" id="GO:0000155">
    <property type="term" value="F:phosphorelay sensor kinase activity"/>
    <property type="evidence" value="ECO:0007669"/>
    <property type="project" value="InterPro"/>
</dbReference>
<feature type="domain" description="Signal transduction histidine kinase subgroup 3 dimerisation and phosphoacceptor" evidence="10">
    <location>
        <begin position="180"/>
        <end position="249"/>
    </location>
</feature>
<dbReference type="SUPFAM" id="SSF55874">
    <property type="entry name" value="ATPase domain of HSP90 chaperone/DNA topoisomerase II/histidine kinase"/>
    <property type="match status" value="1"/>
</dbReference>
<dbReference type="InterPro" id="IPR011712">
    <property type="entry name" value="Sig_transdc_His_kin_sub3_dim/P"/>
</dbReference>
<name>A0A9W6SEQ4_9ACTN</name>
<dbReference type="Gene3D" id="1.20.5.1930">
    <property type="match status" value="1"/>
</dbReference>
<reference evidence="11" key="1">
    <citation type="submission" date="2023-03" db="EMBL/GenBank/DDBJ databases">
        <title>Actinorhabdospora filicis NBRC 111898.</title>
        <authorList>
            <person name="Ichikawa N."/>
            <person name="Sato H."/>
            <person name="Tonouchi N."/>
        </authorList>
    </citation>
    <scope>NUCLEOTIDE SEQUENCE</scope>
    <source>
        <strain evidence="11">NBRC 111898</strain>
    </source>
</reference>
<dbReference type="CDD" id="cd16917">
    <property type="entry name" value="HATPase_UhpB-NarQ-NarX-like"/>
    <property type="match status" value="1"/>
</dbReference>
<evidence type="ECO:0000256" key="6">
    <source>
        <dbReference type="ARBA" id="ARBA00022777"/>
    </source>
</evidence>
<dbReference type="GO" id="GO:0005524">
    <property type="term" value="F:ATP binding"/>
    <property type="evidence" value="ECO:0007669"/>
    <property type="project" value="UniProtKB-KW"/>
</dbReference>
<dbReference type="AlphaFoldDB" id="A0A9W6SEQ4"/>
<evidence type="ECO:0000256" key="5">
    <source>
        <dbReference type="ARBA" id="ARBA00022741"/>
    </source>
</evidence>
<proteinExistence type="predicted"/>
<dbReference type="EC" id="2.7.13.3" evidence="2"/>
<evidence type="ECO:0000256" key="3">
    <source>
        <dbReference type="ARBA" id="ARBA00022553"/>
    </source>
</evidence>
<keyword evidence="6 11" id="KW-0418">Kinase</keyword>
<evidence type="ECO:0000259" key="10">
    <source>
        <dbReference type="Pfam" id="PF07730"/>
    </source>
</evidence>
<dbReference type="InterPro" id="IPR050482">
    <property type="entry name" value="Sensor_HK_TwoCompSys"/>
</dbReference>
<keyword evidence="9" id="KW-0472">Membrane</keyword>
<accession>A0A9W6SEQ4</accession>
<keyword evidence="8" id="KW-0902">Two-component regulatory system</keyword>
<dbReference type="GO" id="GO:0016020">
    <property type="term" value="C:membrane"/>
    <property type="evidence" value="ECO:0007669"/>
    <property type="project" value="InterPro"/>
</dbReference>
<dbReference type="GO" id="GO:0046983">
    <property type="term" value="F:protein dimerization activity"/>
    <property type="evidence" value="ECO:0007669"/>
    <property type="project" value="InterPro"/>
</dbReference>
<evidence type="ECO:0000256" key="2">
    <source>
        <dbReference type="ARBA" id="ARBA00012438"/>
    </source>
</evidence>
<feature type="transmembrane region" description="Helical" evidence="9">
    <location>
        <begin position="142"/>
        <end position="162"/>
    </location>
</feature>
<keyword evidence="7" id="KW-0067">ATP-binding</keyword>
<keyword evidence="12" id="KW-1185">Reference proteome</keyword>
<keyword evidence="9" id="KW-0812">Transmembrane</keyword>
<comment type="caution">
    <text evidence="11">The sequence shown here is derived from an EMBL/GenBank/DDBJ whole genome shotgun (WGS) entry which is preliminary data.</text>
</comment>
<evidence type="ECO:0000313" key="11">
    <source>
        <dbReference type="EMBL" id="GLZ75839.1"/>
    </source>
</evidence>
<evidence type="ECO:0000256" key="9">
    <source>
        <dbReference type="SAM" id="Phobius"/>
    </source>
</evidence>
<dbReference type="InterPro" id="IPR036890">
    <property type="entry name" value="HATPase_C_sf"/>
</dbReference>
<evidence type="ECO:0000256" key="7">
    <source>
        <dbReference type="ARBA" id="ARBA00022840"/>
    </source>
</evidence>
<feature type="transmembrane region" description="Helical" evidence="9">
    <location>
        <begin position="39"/>
        <end position="60"/>
    </location>
</feature>
<dbReference type="Proteomes" id="UP001165079">
    <property type="component" value="Unassembled WGS sequence"/>
</dbReference>
<dbReference type="Pfam" id="PF07730">
    <property type="entry name" value="HisKA_3"/>
    <property type="match status" value="1"/>
</dbReference>
<evidence type="ECO:0000256" key="1">
    <source>
        <dbReference type="ARBA" id="ARBA00000085"/>
    </source>
</evidence>
<feature type="transmembrane region" description="Helical" evidence="9">
    <location>
        <begin position="67"/>
        <end position="87"/>
    </location>
</feature>
<keyword evidence="9" id="KW-1133">Transmembrane helix</keyword>
<evidence type="ECO:0000256" key="8">
    <source>
        <dbReference type="ARBA" id="ARBA00023012"/>
    </source>
</evidence>
<evidence type="ECO:0000256" key="4">
    <source>
        <dbReference type="ARBA" id="ARBA00022679"/>
    </source>
</evidence>
<dbReference type="PANTHER" id="PTHR24421">
    <property type="entry name" value="NITRATE/NITRITE SENSOR PROTEIN NARX-RELATED"/>
    <property type="match status" value="1"/>
</dbReference>
<keyword evidence="5" id="KW-0547">Nucleotide-binding</keyword>
<evidence type="ECO:0000313" key="12">
    <source>
        <dbReference type="Proteomes" id="UP001165079"/>
    </source>
</evidence>
<keyword evidence="3" id="KW-0597">Phosphoprotein</keyword>
<comment type="catalytic activity">
    <reaction evidence="1">
        <text>ATP + protein L-histidine = ADP + protein N-phospho-L-histidine.</text>
        <dbReference type="EC" id="2.7.13.3"/>
    </reaction>
</comment>
<keyword evidence="4" id="KW-0808">Transferase</keyword>
<dbReference type="EMBL" id="BSTX01000001">
    <property type="protein sequence ID" value="GLZ75839.1"/>
    <property type="molecule type" value="Genomic_DNA"/>
</dbReference>
<dbReference type="PANTHER" id="PTHR24421:SF10">
    <property type="entry name" value="NITRATE_NITRITE SENSOR PROTEIN NARQ"/>
    <property type="match status" value="1"/>
</dbReference>
<organism evidence="11 12">
    <name type="scientific">Actinorhabdospora filicis</name>
    <dbReference type="NCBI Taxonomy" id="1785913"/>
    <lineage>
        <taxon>Bacteria</taxon>
        <taxon>Bacillati</taxon>
        <taxon>Actinomycetota</taxon>
        <taxon>Actinomycetes</taxon>
        <taxon>Micromonosporales</taxon>
        <taxon>Micromonosporaceae</taxon>
        <taxon>Actinorhabdospora</taxon>
    </lineage>
</organism>